<dbReference type="InterPro" id="IPR027470">
    <property type="entry name" value="Cation_efflux_CTD"/>
</dbReference>
<evidence type="ECO:0000313" key="10">
    <source>
        <dbReference type="EMBL" id="RLP76295.1"/>
    </source>
</evidence>
<feature type="transmembrane region" description="Helical" evidence="7">
    <location>
        <begin position="99"/>
        <end position="120"/>
    </location>
</feature>
<feature type="transmembrane region" description="Helical" evidence="7">
    <location>
        <begin position="240"/>
        <end position="260"/>
    </location>
</feature>
<dbReference type="InterPro" id="IPR050291">
    <property type="entry name" value="CDF_Transporter"/>
</dbReference>
<evidence type="ECO:0000313" key="11">
    <source>
        <dbReference type="Proteomes" id="UP000269692"/>
    </source>
</evidence>
<feature type="domain" description="Cation efflux protein cytoplasmic" evidence="9">
    <location>
        <begin position="283"/>
        <end position="343"/>
    </location>
</feature>
<dbReference type="GO" id="GO:0015086">
    <property type="term" value="F:cadmium ion transmembrane transporter activity"/>
    <property type="evidence" value="ECO:0007669"/>
    <property type="project" value="TreeGrafter"/>
</dbReference>
<comment type="subcellular location">
    <subcellularLocation>
        <location evidence="1">Membrane</location>
        <topology evidence="1">Multi-pass membrane protein</topology>
    </subcellularLocation>
</comment>
<accession>A0A3L7A872</accession>
<protein>
    <submittedName>
        <fullName evidence="10">Cation diffusion facilitator family transporter</fullName>
    </submittedName>
</protein>
<evidence type="ECO:0000256" key="4">
    <source>
        <dbReference type="ARBA" id="ARBA00022692"/>
    </source>
</evidence>
<feature type="domain" description="Cation efflux protein transmembrane" evidence="8">
    <location>
        <begin position="76"/>
        <end position="271"/>
    </location>
</feature>
<evidence type="ECO:0000256" key="1">
    <source>
        <dbReference type="ARBA" id="ARBA00004141"/>
    </source>
</evidence>
<comment type="similarity">
    <text evidence="2">Belongs to the cation diffusion facilitator (CDF) transporter (TC 2.A.4) family.</text>
</comment>
<dbReference type="EMBL" id="RCTF01000013">
    <property type="protein sequence ID" value="RLP76295.1"/>
    <property type="molecule type" value="Genomic_DNA"/>
</dbReference>
<keyword evidence="6 7" id="KW-0472">Membrane</keyword>
<evidence type="ECO:0000256" key="2">
    <source>
        <dbReference type="ARBA" id="ARBA00008114"/>
    </source>
</evidence>
<feature type="transmembrane region" description="Helical" evidence="7">
    <location>
        <begin position="174"/>
        <end position="192"/>
    </location>
</feature>
<dbReference type="InterPro" id="IPR027469">
    <property type="entry name" value="Cation_efflux_TMD_sf"/>
</dbReference>
<proteinExistence type="inferred from homology"/>
<dbReference type="GO" id="GO:0006882">
    <property type="term" value="P:intracellular zinc ion homeostasis"/>
    <property type="evidence" value="ECO:0007669"/>
    <property type="project" value="TreeGrafter"/>
</dbReference>
<keyword evidence="4 7" id="KW-0812">Transmembrane</keyword>
<dbReference type="Gene3D" id="3.30.70.1350">
    <property type="entry name" value="Cation efflux protein, cytoplasmic domain"/>
    <property type="match status" value="1"/>
</dbReference>
<dbReference type="GO" id="GO:0015093">
    <property type="term" value="F:ferrous iron transmembrane transporter activity"/>
    <property type="evidence" value="ECO:0007669"/>
    <property type="project" value="TreeGrafter"/>
</dbReference>
<keyword evidence="5 7" id="KW-1133">Transmembrane helix</keyword>
<reference evidence="10 11" key="1">
    <citation type="submission" date="2018-10" db="EMBL/GenBank/DDBJ databases">
        <title>Xanthobacter tagetidis genome sequencing and assembly.</title>
        <authorList>
            <person name="Maclea K.S."/>
            <person name="Goen A.E."/>
            <person name="Fatima S.A."/>
        </authorList>
    </citation>
    <scope>NUCLEOTIDE SEQUENCE [LARGE SCALE GENOMIC DNA]</scope>
    <source>
        <strain evidence="10 11">ATCC 700314</strain>
    </source>
</reference>
<dbReference type="InterPro" id="IPR002524">
    <property type="entry name" value="Cation_efflux"/>
</dbReference>
<dbReference type="OrthoDB" id="8445382at2"/>
<feature type="transmembrane region" description="Helical" evidence="7">
    <location>
        <begin position="72"/>
        <end position="93"/>
    </location>
</feature>
<dbReference type="InterPro" id="IPR058533">
    <property type="entry name" value="Cation_efflux_TM"/>
</dbReference>
<dbReference type="GO" id="GO:0015341">
    <property type="term" value="F:zinc efflux antiporter activity"/>
    <property type="evidence" value="ECO:0007669"/>
    <property type="project" value="TreeGrafter"/>
</dbReference>
<dbReference type="AlphaFoldDB" id="A0A3L7A872"/>
<evidence type="ECO:0000256" key="6">
    <source>
        <dbReference type="ARBA" id="ARBA00023136"/>
    </source>
</evidence>
<dbReference type="Pfam" id="PF01545">
    <property type="entry name" value="Cation_efflux"/>
    <property type="match status" value="1"/>
</dbReference>
<feature type="transmembrane region" description="Helical" evidence="7">
    <location>
        <begin position="141"/>
        <end position="162"/>
    </location>
</feature>
<evidence type="ECO:0000259" key="8">
    <source>
        <dbReference type="Pfam" id="PF01545"/>
    </source>
</evidence>
<dbReference type="SUPFAM" id="SSF161111">
    <property type="entry name" value="Cation efflux protein transmembrane domain-like"/>
    <property type="match status" value="1"/>
</dbReference>
<dbReference type="PANTHER" id="PTHR43840:SF15">
    <property type="entry name" value="MITOCHONDRIAL METAL TRANSPORTER 1-RELATED"/>
    <property type="match status" value="1"/>
</dbReference>
<evidence type="ECO:0000256" key="7">
    <source>
        <dbReference type="SAM" id="Phobius"/>
    </source>
</evidence>
<dbReference type="SUPFAM" id="SSF160240">
    <property type="entry name" value="Cation efflux protein cytoplasmic domain-like"/>
    <property type="match status" value="1"/>
</dbReference>
<dbReference type="PANTHER" id="PTHR43840">
    <property type="entry name" value="MITOCHONDRIAL METAL TRANSPORTER 1-RELATED"/>
    <property type="match status" value="1"/>
</dbReference>
<comment type="caution">
    <text evidence="10">The sequence shown here is derived from an EMBL/GenBank/DDBJ whole genome shotgun (WGS) entry which is preliminary data.</text>
</comment>
<gene>
    <name evidence="10" type="ORF">D9R14_15265</name>
</gene>
<evidence type="ECO:0000256" key="3">
    <source>
        <dbReference type="ARBA" id="ARBA00022448"/>
    </source>
</evidence>
<keyword evidence="11" id="KW-1185">Reference proteome</keyword>
<dbReference type="Gene3D" id="1.20.1510.10">
    <property type="entry name" value="Cation efflux protein transmembrane domain"/>
    <property type="match status" value="1"/>
</dbReference>
<evidence type="ECO:0000259" key="9">
    <source>
        <dbReference type="Pfam" id="PF16916"/>
    </source>
</evidence>
<dbReference type="Proteomes" id="UP000269692">
    <property type="component" value="Unassembled WGS sequence"/>
</dbReference>
<keyword evidence="3" id="KW-0813">Transport</keyword>
<evidence type="ECO:0000256" key="5">
    <source>
        <dbReference type="ARBA" id="ARBA00022989"/>
    </source>
</evidence>
<dbReference type="Pfam" id="PF16916">
    <property type="entry name" value="ZT_dimer"/>
    <property type="match status" value="1"/>
</dbReference>
<dbReference type="InterPro" id="IPR036837">
    <property type="entry name" value="Cation_efflux_CTD_sf"/>
</dbReference>
<dbReference type="NCBIfam" id="TIGR01297">
    <property type="entry name" value="CDF"/>
    <property type="match status" value="1"/>
</dbReference>
<sequence>MADHLADREVLEEIAGTGLGHLSPPVKAPNVAEAPRAAQQGLTAAHGWAFWQQGAKCSGGGAKVSGSASQKLSFQAMIFTIVLFSLYVVAASFTNSAAIFTDLLATSFDLTALTACWLVLRLSSRANPGRFAYGLGKLENLAEMMIAVLQTILVIIASTRAVALVLDPQPVEGAGAGLVVAALAVAGNAYFNRKALRLARETKSPVLEAQARVHLVSATASLSVFIGTMITSTFHTIEWIAYLDPLASFVVISFMVYNIWAMLSNSVGSLLDQAIGEAGQLRILRVLTKHFNDFDELGDIRTRQLGGKMMVELHLGFENDWSVEQARQAVGRLTKAVKKEFTDAGDEVDVAVVLLPAGPADETAYA</sequence>
<feature type="transmembrane region" description="Helical" evidence="7">
    <location>
        <begin position="213"/>
        <end position="234"/>
    </location>
</feature>
<dbReference type="GO" id="GO:0005886">
    <property type="term" value="C:plasma membrane"/>
    <property type="evidence" value="ECO:0007669"/>
    <property type="project" value="TreeGrafter"/>
</dbReference>
<organism evidence="10 11">
    <name type="scientific">Xanthobacter tagetidis</name>
    <dbReference type="NCBI Taxonomy" id="60216"/>
    <lineage>
        <taxon>Bacteria</taxon>
        <taxon>Pseudomonadati</taxon>
        <taxon>Pseudomonadota</taxon>
        <taxon>Alphaproteobacteria</taxon>
        <taxon>Hyphomicrobiales</taxon>
        <taxon>Xanthobacteraceae</taxon>
        <taxon>Xanthobacter</taxon>
    </lineage>
</organism>
<name>A0A3L7A872_9HYPH</name>